<proteinExistence type="predicted"/>
<keyword evidence="2" id="KW-1185">Reference proteome</keyword>
<comment type="caution">
    <text evidence="1">The sequence shown here is derived from an EMBL/GenBank/DDBJ whole genome shotgun (WGS) entry which is preliminary data.</text>
</comment>
<protein>
    <recommendedName>
        <fullName evidence="3">DUF3137 domain-containing protein</fullName>
    </recommendedName>
</protein>
<accession>A0A4R7TDR2</accession>
<sequence>MDGTTLLSLLVMVVAGAFLVRRWRAAQARASLVSELAAAKGWSFNANEPGLVGKWPGEPFGRGEDQSARNVLRGSRGGHKFIAFDYSYQPFSVRSGQPPRRFGVIAMQLPGALPWLEVEHENLIVNPVEARHDIRFESELFNRTFRITSTDERYARAVIHPRLMELLLDRGEIGWRITDEHLLGWYAGSHTPAGLERRLTLLTQIADLIPPFVWRDYSNTDPRGSAD</sequence>
<evidence type="ECO:0000313" key="2">
    <source>
        <dbReference type="Proteomes" id="UP000295151"/>
    </source>
</evidence>
<evidence type="ECO:0008006" key="3">
    <source>
        <dbReference type="Google" id="ProtNLM"/>
    </source>
</evidence>
<evidence type="ECO:0000313" key="1">
    <source>
        <dbReference type="EMBL" id="TDU90270.1"/>
    </source>
</evidence>
<organism evidence="1 2">
    <name type="scientific">Kribbella voronezhensis</name>
    <dbReference type="NCBI Taxonomy" id="2512212"/>
    <lineage>
        <taxon>Bacteria</taxon>
        <taxon>Bacillati</taxon>
        <taxon>Actinomycetota</taxon>
        <taxon>Actinomycetes</taxon>
        <taxon>Propionibacteriales</taxon>
        <taxon>Kribbellaceae</taxon>
        <taxon>Kribbella</taxon>
    </lineage>
</organism>
<dbReference type="EMBL" id="SOCE01000001">
    <property type="protein sequence ID" value="TDU90270.1"/>
    <property type="molecule type" value="Genomic_DNA"/>
</dbReference>
<dbReference type="Proteomes" id="UP000295151">
    <property type="component" value="Unassembled WGS sequence"/>
</dbReference>
<dbReference type="AlphaFoldDB" id="A0A4R7TDR2"/>
<dbReference type="OrthoDB" id="190895at2"/>
<dbReference type="RefSeq" id="WP_133980203.1">
    <property type="nucleotide sequence ID" value="NZ_SOCE01000001.1"/>
</dbReference>
<name>A0A4R7TDR2_9ACTN</name>
<gene>
    <name evidence="1" type="ORF">EV138_3855</name>
</gene>
<reference evidence="1 2" key="1">
    <citation type="submission" date="2019-03" db="EMBL/GenBank/DDBJ databases">
        <title>Genomic Encyclopedia of Type Strains, Phase III (KMG-III): the genomes of soil and plant-associated and newly described type strains.</title>
        <authorList>
            <person name="Whitman W."/>
        </authorList>
    </citation>
    <scope>NUCLEOTIDE SEQUENCE [LARGE SCALE GENOMIC DNA]</scope>
    <source>
        <strain evidence="1 2">VKM Ac-2575</strain>
    </source>
</reference>